<evidence type="ECO:0000313" key="3">
    <source>
        <dbReference type="EMBL" id="AZA17129.1"/>
    </source>
</evidence>
<gene>
    <name evidence="3" type="ORF">DQL93_08030</name>
</gene>
<protein>
    <submittedName>
        <fullName evidence="3">Terminase small subunit</fullName>
    </submittedName>
</protein>
<dbReference type="PANTHER" id="PTHR41328">
    <property type="entry name" value="TERMINASE SMALL SUBUNIT-RELATED"/>
    <property type="match status" value="1"/>
</dbReference>
<dbReference type="EMBL" id="CP031023">
    <property type="protein sequence ID" value="AZA17129.1"/>
    <property type="molecule type" value="Genomic_DNA"/>
</dbReference>
<evidence type="ECO:0000256" key="2">
    <source>
        <dbReference type="ARBA" id="ARBA00023219"/>
    </source>
</evidence>
<dbReference type="PANTHER" id="PTHR41328:SF2">
    <property type="entry name" value="TERMINASE SMALL SUBUNIT"/>
    <property type="match status" value="1"/>
</dbReference>
<dbReference type="GO" id="GO:0051276">
    <property type="term" value="P:chromosome organization"/>
    <property type="evidence" value="ECO:0007669"/>
    <property type="project" value="InterPro"/>
</dbReference>
<organism evidence="3">
    <name type="scientific">Lactobacillus delbrueckii subsp. lactis</name>
    <dbReference type="NCBI Taxonomy" id="29397"/>
    <lineage>
        <taxon>Bacteria</taxon>
        <taxon>Bacillati</taxon>
        <taxon>Bacillota</taxon>
        <taxon>Bacilli</taxon>
        <taxon>Lactobacillales</taxon>
        <taxon>Lactobacillaceae</taxon>
        <taxon>Lactobacillus</taxon>
    </lineage>
</organism>
<dbReference type="AlphaFoldDB" id="A0A3G6K6T1"/>
<dbReference type="Gene3D" id="1.10.10.1400">
    <property type="entry name" value="Terminase, small subunit, N-terminal DNA-binding domain, HTH motif"/>
    <property type="match status" value="1"/>
</dbReference>
<accession>A0A3G6K6T1</accession>
<dbReference type="Gene3D" id="6.10.140.2160">
    <property type="match status" value="1"/>
</dbReference>
<dbReference type="InterPro" id="IPR052404">
    <property type="entry name" value="SPP1-like_terminase"/>
</dbReference>
<reference evidence="3" key="1">
    <citation type="submission" date="2018-07" db="EMBL/GenBank/DDBJ databases">
        <authorList>
            <person name="Somerville V."/>
        </authorList>
    </citation>
    <scope>NUCLEOTIDE SEQUENCE</scope>
    <source>
        <strain evidence="3">NWC_2_2</strain>
    </source>
</reference>
<keyword evidence="2" id="KW-0231">Viral genome packaging</keyword>
<name>A0A3G6K6T1_LACDL</name>
<dbReference type="InterPro" id="IPR038713">
    <property type="entry name" value="Terminase_Gp1_N_sf"/>
</dbReference>
<proteinExistence type="predicted"/>
<dbReference type="Pfam" id="PF03592">
    <property type="entry name" value="Terminase_2"/>
    <property type="match status" value="1"/>
</dbReference>
<keyword evidence="1" id="KW-1188">Viral release from host cell</keyword>
<evidence type="ECO:0000256" key="1">
    <source>
        <dbReference type="ARBA" id="ARBA00022612"/>
    </source>
</evidence>
<dbReference type="InterPro" id="IPR005335">
    <property type="entry name" value="Terminase_ssu"/>
</dbReference>
<sequence length="142" mass="15930">MLKLTIKQKNFADEYIRLGNATQAAINAGYRPKAAGQMGNENLKKPQIAEYINEKMQALDAKKTMQIKEIMEELTSIARGELKEERLDKDGNIVETRPLFADRLKAMDMLGKRYGMWNGMAQEAASQTVIIDDMTDGDADEG</sequence>